<gene>
    <name evidence="10" type="ORF">DL240_15435</name>
</gene>
<evidence type="ECO:0000256" key="5">
    <source>
        <dbReference type="ARBA" id="ARBA00022827"/>
    </source>
</evidence>
<dbReference type="EC" id="1.1.5.3" evidence="7"/>
<evidence type="ECO:0000256" key="2">
    <source>
        <dbReference type="ARBA" id="ARBA00007330"/>
    </source>
</evidence>
<dbReference type="GO" id="GO:0046168">
    <property type="term" value="P:glycerol-3-phosphate catabolic process"/>
    <property type="evidence" value="ECO:0007669"/>
    <property type="project" value="TreeGrafter"/>
</dbReference>
<comment type="cofactor">
    <cofactor evidence="1 7">
        <name>FAD</name>
        <dbReference type="ChEBI" id="CHEBI:57692"/>
    </cofactor>
</comment>
<keyword evidence="5" id="KW-0274">FAD</keyword>
<dbReference type="PANTHER" id="PTHR11985">
    <property type="entry name" value="GLYCEROL-3-PHOSPHATE DEHYDROGENASE"/>
    <property type="match status" value="1"/>
</dbReference>
<dbReference type="InterPro" id="IPR038299">
    <property type="entry name" value="DAO_C_sf"/>
</dbReference>
<protein>
    <recommendedName>
        <fullName evidence="7">Glycerol-3-phosphate dehydrogenase</fullName>
        <ecNumber evidence="7">1.1.5.3</ecNumber>
    </recommendedName>
</protein>
<evidence type="ECO:0000256" key="6">
    <source>
        <dbReference type="ARBA" id="ARBA00023002"/>
    </source>
</evidence>
<dbReference type="PROSITE" id="PS00977">
    <property type="entry name" value="FAD_G3PDH_1"/>
    <property type="match status" value="1"/>
</dbReference>
<dbReference type="Pfam" id="PF16901">
    <property type="entry name" value="DAO_C"/>
    <property type="match status" value="1"/>
</dbReference>
<dbReference type="GO" id="GO:0009331">
    <property type="term" value="C:glycerol-3-phosphate dehydrogenase (FAD) complex"/>
    <property type="evidence" value="ECO:0007669"/>
    <property type="project" value="UniProtKB-UniRule"/>
</dbReference>
<dbReference type="InterPro" id="IPR031656">
    <property type="entry name" value="DAO_C"/>
</dbReference>
<dbReference type="InterPro" id="IPR000447">
    <property type="entry name" value="G3P_DH_FAD-dep"/>
</dbReference>
<comment type="caution">
    <text evidence="10">The sequence shown here is derived from an EMBL/GenBank/DDBJ whole genome shotgun (WGS) entry which is preliminary data.</text>
</comment>
<dbReference type="PANTHER" id="PTHR11985:SF35">
    <property type="entry name" value="ANAEROBIC GLYCEROL-3-PHOSPHATE DEHYDROGENASE SUBUNIT A"/>
    <property type="match status" value="1"/>
</dbReference>
<evidence type="ECO:0000313" key="10">
    <source>
        <dbReference type="EMBL" id="RAL20708.1"/>
    </source>
</evidence>
<evidence type="ECO:0000259" key="9">
    <source>
        <dbReference type="Pfam" id="PF16901"/>
    </source>
</evidence>
<evidence type="ECO:0000256" key="4">
    <source>
        <dbReference type="ARBA" id="ARBA00022798"/>
    </source>
</evidence>
<dbReference type="AlphaFoldDB" id="A0A328C801"/>
<dbReference type="GO" id="GO:0004368">
    <property type="term" value="F:glycerol-3-phosphate dehydrogenase (quinone) activity"/>
    <property type="evidence" value="ECO:0007669"/>
    <property type="project" value="UniProtKB-EC"/>
</dbReference>
<keyword evidence="11" id="KW-1185">Reference proteome</keyword>
<evidence type="ECO:0000256" key="1">
    <source>
        <dbReference type="ARBA" id="ARBA00001974"/>
    </source>
</evidence>
<sequence length="569" mass="62995">MNSSRTRQQMWDTLGEPVDLLVIGGGINGAGIARDAARRGLKVALVEARDLAYGTSSRSSKLVHGGLRYLQQFEFSLVFEAVSERRILLDIAPHLVRPLGFLFPVYRDSPHNLLVLKAGMWLYEGLSLFRSPKRHRKLSVRDIATEEPALTREHLKGAPLYYDCSTDDARLTLESALDAIAHGATVATWTRALSFIKDEETGRIQGAVVKDMLGDGALKEIRAHAVINATGPWTDRTRALSAEPTTTLLRPTKGVHIVVDHHKLPVNNAVVCFHPDDKRVLFAIPWGEQTYIGTTDTDFSGDPGQVYADCNDVDYLLTAANDYFPEHPLTPDDVIATWAGLRPLIAPPRAPGSDISESEVSREHQIIIGEDGLITIAGGKLTTYRRMSAEVVETAIKFLRLADQLPEELHHPHTDTSPLPGAREWPEAESDEAAFNIVATRTLEASAEHLSEATAYFLAHTYGTRAPELAALVAEDPLLAEPICPDRPEILAQINWAIQRELAATLTDMLVQRTQIFYRAADQGRDAAPRVARHMAPLLGWDEATIAENIDRYLHDVDLSQRWRTEHQG</sequence>
<dbReference type="Proteomes" id="UP000249169">
    <property type="component" value="Unassembled WGS sequence"/>
</dbReference>
<comment type="similarity">
    <text evidence="2 7">Belongs to the FAD-dependent glycerol-3-phosphate dehydrogenase family.</text>
</comment>
<keyword evidence="3 7" id="KW-0285">Flavoprotein</keyword>
<keyword evidence="4" id="KW-0319">Glycerol metabolism</keyword>
<dbReference type="Pfam" id="PF01266">
    <property type="entry name" value="DAO"/>
    <property type="match status" value="1"/>
</dbReference>
<organism evidence="10 11">
    <name type="scientific">Lujinxingia litoralis</name>
    <dbReference type="NCBI Taxonomy" id="2211119"/>
    <lineage>
        <taxon>Bacteria</taxon>
        <taxon>Deltaproteobacteria</taxon>
        <taxon>Bradymonadales</taxon>
        <taxon>Lujinxingiaceae</taxon>
        <taxon>Lujinxingia</taxon>
    </lineage>
</organism>
<dbReference type="PRINTS" id="PR01001">
    <property type="entry name" value="FADG3PDH"/>
</dbReference>
<dbReference type="NCBIfam" id="NF008899">
    <property type="entry name" value="PRK12266.1"/>
    <property type="match status" value="1"/>
</dbReference>
<dbReference type="InterPro" id="IPR036188">
    <property type="entry name" value="FAD/NAD-bd_sf"/>
</dbReference>
<evidence type="ECO:0000313" key="11">
    <source>
        <dbReference type="Proteomes" id="UP000249169"/>
    </source>
</evidence>
<dbReference type="RefSeq" id="WP_111730800.1">
    <property type="nucleotide sequence ID" value="NZ_QHKO01000008.1"/>
</dbReference>
<reference evidence="10 11" key="1">
    <citation type="submission" date="2018-05" db="EMBL/GenBank/DDBJ databases">
        <title>Lujinxingia marina gen. nov. sp. nov., a new facultative anaerobic member of the class Deltaproteobacteria, and proposal of Lujinxingaceae fam. nov.</title>
        <authorList>
            <person name="Li C.-M."/>
        </authorList>
    </citation>
    <scope>NUCLEOTIDE SEQUENCE [LARGE SCALE GENOMIC DNA]</scope>
    <source>
        <strain evidence="10 11">B210</strain>
    </source>
</reference>
<dbReference type="InterPro" id="IPR006076">
    <property type="entry name" value="FAD-dep_OxRdtase"/>
</dbReference>
<accession>A0A328C801</accession>
<evidence type="ECO:0000256" key="7">
    <source>
        <dbReference type="RuleBase" id="RU361217"/>
    </source>
</evidence>
<keyword evidence="6 7" id="KW-0560">Oxidoreductase</keyword>
<evidence type="ECO:0000259" key="8">
    <source>
        <dbReference type="Pfam" id="PF01266"/>
    </source>
</evidence>
<dbReference type="Gene3D" id="3.50.50.60">
    <property type="entry name" value="FAD/NAD(P)-binding domain"/>
    <property type="match status" value="1"/>
</dbReference>
<dbReference type="SUPFAM" id="SSF51905">
    <property type="entry name" value="FAD/NAD(P)-binding domain"/>
    <property type="match status" value="1"/>
</dbReference>
<dbReference type="Gene3D" id="3.30.9.10">
    <property type="entry name" value="D-Amino Acid Oxidase, subunit A, domain 2"/>
    <property type="match status" value="1"/>
</dbReference>
<feature type="domain" description="FAD dependent oxidoreductase" evidence="8">
    <location>
        <begin position="19"/>
        <end position="384"/>
    </location>
</feature>
<feature type="domain" description="Alpha-glycerophosphate oxidase C-terminal" evidence="9">
    <location>
        <begin position="414"/>
        <end position="545"/>
    </location>
</feature>
<evidence type="ECO:0000256" key="3">
    <source>
        <dbReference type="ARBA" id="ARBA00022630"/>
    </source>
</evidence>
<dbReference type="EMBL" id="QHKO01000008">
    <property type="protein sequence ID" value="RAL20708.1"/>
    <property type="molecule type" value="Genomic_DNA"/>
</dbReference>
<comment type="catalytic activity">
    <reaction evidence="7">
        <text>a quinone + sn-glycerol 3-phosphate = dihydroxyacetone phosphate + a quinol</text>
        <dbReference type="Rhea" id="RHEA:18977"/>
        <dbReference type="ChEBI" id="CHEBI:24646"/>
        <dbReference type="ChEBI" id="CHEBI:57597"/>
        <dbReference type="ChEBI" id="CHEBI:57642"/>
        <dbReference type="ChEBI" id="CHEBI:132124"/>
        <dbReference type="EC" id="1.1.5.3"/>
    </reaction>
</comment>
<dbReference type="GO" id="GO:0006071">
    <property type="term" value="P:glycerol metabolic process"/>
    <property type="evidence" value="ECO:0007669"/>
    <property type="project" value="UniProtKB-KW"/>
</dbReference>
<dbReference type="Gene3D" id="1.10.8.870">
    <property type="entry name" value="Alpha-glycerophosphate oxidase, cap domain"/>
    <property type="match status" value="1"/>
</dbReference>
<name>A0A328C801_9DELT</name>
<proteinExistence type="inferred from homology"/>
<dbReference type="OrthoDB" id="9766796at2"/>